<comment type="similarity">
    <text evidence="1">Belongs to the COBRA family.</text>
</comment>
<keyword evidence="2 4" id="KW-0732">Signal</keyword>
<sequence length="224" mass="25148">MTMLRSSLSFTIFTIFLVFFLSSTHFVPTEAYGGASANGNITIKWDVVSWTPDGYVSLVTIYNFQKNRRIQAPGWQLGWTWAKKEVIWSIVGSKTTRQGDCSRFKRNIPHSCSKNPTIIDLKPNAPYTQRIANCCRGGVLSSWFHYRPHSVSAFLISVGQAGTTNKTVRMPKNLTFKAPKALYTCGPAKIVMPTKFITADKRRMTQALMTWNSACLYSGAQKLT</sequence>
<reference evidence="5" key="1">
    <citation type="submission" date="2024-03" db="EMBL/GenBank/DDBJ databases">
        <title>WGS assembly of Saponaria officinalis var. Norfolk2.</title>
        <authorList>
            <person name="Jenkins J."/>
            <person name="Shu S."/>
            <person name="Grimwood J."/>
            <person name="Barry K."/>
            <person name="Goodstein D."/>
            <person name="Schmutz J."/>
            <person name="Leebens-Mack J."/>
            <person name="Osbourn A."/>
        </authorList>
    </citation>
    <scope>NUCLEOTIDE SEQUENCE [LARGE SCALE GENOMIC DNA]</scope>
    <source>
        <strain evidence="5">JIC</strain>
    </source>
</reference>
<feature type="signal peptide" evidence="4">
    <location>
        <begin position="1"/>
        <end position="31"/>
    </location>
</feature>
<organism evidence="5 6">
    <name type="scientific">Saponaria officinalis</name>
    <name type="common">Common soapwort</name>
    <name type="synonym">Lychnis saponaria</name>
    <dbReference type="NCBI Taxonomy" id="3572"/>
    <lineage>
        <taxon>Eukaryota</taxon>
        <taxon>Viridiplantae</taxon>
        <taxon>Streptophyta</taxon>
        <taxon>Embryophyta</taxon>
        <taxon>Tracheophyta</taxon>
        <taxon>Spermatophyta</taxon>
        <taxon>Magnoliopsida</taxon>
        <taxon>eudicotyledons</taxon>
        <taxon>Gunneridae</taxon>
        <taxon>Pentapetalae</taxon>
        <taxon>Caryophyllales</taxon>
        <taxon>Caryophyllaceae</taxon>
        <taxon>Caryophylleae</taxon>
        <taxon>Saponaria</taxon>
    </lineage>
</organism>
<evidence type="ECO:0000256" key="1">
    <source>
        <dbReference type="ARBA" id="ARBA00005507"/>
    </source>
</evidence>
<evidence type="ECO:0000256" key="4">
    <source>
        <dbReference type="SAM" id="SignalP"/>
    </source>
</evidence>
<dbReference type="GO" id="GO:0052324">
    <property type="term" value="P:plant-type cell wall cellulose biosynthetic process"/>
    <property type="evidence" value="ECO:0007669"/>
    <property type="project" value="TreeGrafter"/>
</dbReference>
<evidence type="ECO:0008006" key="7">
    <source>
        <dbReference type="Google" id="ProtNLM"/>
    </source>
</evidence>
<dbReference type="AlphaFoldDB" id="A0AAW1I1I7"/>
<dbReference type="PANTHER" id="PTHR31673:SF3">
    <property type="entry name" value="COBRA-LIKE PROTEIN 4"/>
    <property type="match status" value="1"/>
</dbReference>
<dbReference type="GO" id="GO:0005886">
    <property type="term" value="C:plasma membrane"/>
    <property type="evidence" value="ECO:0007669"/>
    <property type="project" value="TreeGrafter"/>
</dbReference>
<keyword evidence="6" id="KW-1185">Reference proteome</keyword>
<dbReference type="PANTHER" id="PTHR31673">
    <property type="entry name" value="PROTEIN COBRA"/>
    <property type="match status" value="1"/>
</dbReference>
<evidence type="ECO:0000256" key="3">
    <source>
        <dbReference type="ARBA" id="ARBA00023180"/>
    </source>
</evidence>
<dbReference type="InterPro" id="IPR006918">
    <property type="entry name" value="COBRA_pln"/>
</dbReference>
<gene>
    <name evidence="5" type="ORF">RND81_10G117500</name>
</gene>
<comment type="caution">
    <text evidence="5">The sequence shown here is derived from an EMBL/GenBank/DDBJ whole genome shotgun (WGS) entry which is preliminary data.</text>
</comment>
<evidence type="ECO:0000313" key="6">
    <source>
        <dbReference type="Proteomes" id="UP001443914"/>
    </source>
</evidence>
<dbReference type="Proteomes" id="UP001443914">
    <property type="component" value="Unassembled WGS sequence"/>
</dbReference>
<dbReference type="GO" id="GO:0010215">
    <property type="term" value="P:cellulose microfibril organization"/>
    <property type="evidence" value="ECO:0007669"/>
    <property type="project" value="InterPro"/>
</dbReference>
<dbReference type="Pfam" id="PF04833">
    <property type="entry name" value="COBRA"/>
    <property type="match status" value="1"/>
</dbReference>
<dbReference type="EMBL" id="JBDFQZ010000010">
    <property type="protein sequence ID" value="KAK9683113.1"/>
    <property type="molecule type" value="Genomic_DNA"/>
</dbReference>
<feature type="chain" id="PRO_5043441372" description="COBRA-like protein" evidence="4">
    <location>
        <begin position="32"/>
        <end position="224"/>
    </location>
</feature>
<accession>A0AAW1I1I7</accession>
<evidence type="ECO:0000256" key="2">
    <source>
        <dbReference type="ARBA" id="ARBA00022729"/>
    </source>
</evidence>
<protein>
    <recommendedName>
        <fullName evidence="7">COBRA-like protein</fullName>
    </recommendedName>
</protein>
<evidence type="ECO:0000313" key="5">
    <source>
        <dbReference type="EMBL" id="KAK9683113.1"/>
    </source>
</evidence>
<keyword evidence="3" id="KW-0325">Glycoprotein</keyword>
<name>A0AAW1I1I7_SAPOF</name>
<proteinExistence type="inferred from homology"/>